<keyword evidence="2" id="KW-0812">Transmembrane</keyword>
<feature type="domain" description="Outer membrane protein beta-barrel" evidence="3">
    <location>
        <begin position="333"/>
        <end position="541"/>
    </location>
</feature>
<feature type="compositionally biased region" description="Polar residues" evidence="1">
    <location>
        <begin position="117"/>
        <end position="128"/>
    </location>
</feature>
<reference evidence="4 5" key="1">
    <citation type="submission" date="2019-04" db="EMBL/GenBank/DDBJ databases">
        <title>Niastella caeni sp. nov., isolated from activated sludge.</title>
        <authorList>
            <person name="Sheng M."/>
        </authorList>
    </citation>
    <scope>NUCLEOTIDE SEQUENCE [LARGE SCALE GENOMIC DNA]</scope>
    <source>
        <strain evidence="4 5">HX-2-15</strain>
    </source>
</reference>
<feature type="compositionally biased region" description="Polar residues" evidence="1">
    <location>
        <begin position="84"/>
        <end position="104"/>
    </location>
</feature>
<evidence type="ECO:0000259" key="3">
    <source>
        <dbReference type="Pfam" id="PF13568"/>
    </source>
</evidence>
<feature type="compositionally biased region" description="Low complexity" evidence="1">
    <location>
        <begin position="105"/>
        <end position="116"/>
    </location>
</feature>
<protein>
    <recommendedName>
        <fullName evidence="3">Outer membrane protein beta-barrel domain-containing protein</fullName>
    </recommendedName>
</protein>
<comment type="caution">
    <text evidence="4">The sequence shown here is derived from an EMBL/GenBank/DDBJ whole genome shotgun (WGS) entry which is preliminary data.</text>
</comment>
<evidence type="ECO:0000313" key="4">
    <source>
        <dbReference type="EMBL" id="THU35907.1"/>
    </source>
</evidence>
<dbReference type="Proteomes" id="UP000306918">
    <property type="component" value="Unassembled WGS sequence"/>
</dbReference>
<dbReference type="RefSeq" id="WP_136579148.1">
    <property type="nucleotide sequence ID" value="NZ_STFF01000006.1"/>
</dbReference>
<keyword evidence="2" id="KW-1133">Transmembrane helix</keyword>
<evidence type="ECO:0000313" key="5">
    <source>
        <dbReference type="Proteomes" id="UP000306918"/>
    </source>
</evidence>
<feature type="transmembrane region" description="Helical" evidence="2">
    <location>
        <begin position="42"/>
        <end position="62"/>
    </location>
</feature>
<feature type="region of interest" description="Disordered" evidence="1">
    <location>
        <begin position="84"/>
        <end position="129"/>
    </location>
</feature>
<gene>
    <name evidence="4" type="ORF">FAM09_21180</name>
</gene>
<keyword evidence="5" id="KW-1185">Reference proteome</keyword>
<sequence>MSDHEFEKQVHQKLEELKLRPSDTVWMEVQKKISQDKRRRRFLWLWLPMLFICLTTSGYILYRFTWNTENTSNIAKAVPASISNEPNAETSNISTKQTSTIKPVSNNNSQTQKNTTAPIQKSDNNQPDVITPAAAHETTSVSTLSSKKQPAIVVTEKNIEKKTIGSKNKKQTQQTLVDYANGNIPIEGMNNITPSSVKPRYRKKKAAKEANAIKDAPVQQELVRVEEVKREQEEAMNVTMPTMVNDVDNSIATNKAVTMPFMSRYGHLLRPDSLSAANAAVSIPRKRPSLWHWGVVADVGYSRIAESKLLQLRGLFGEKYLAEDLSPSASPTGVTSGANSFNFSASTSSKKASPIQPDLSYSVGVFVQRALSPRFKLSLGVEYTYMSVNTQVGQNVKQPIVISTDTVNGKVVPEYYKTPGYSSTNADATLNGAAAISQRTYYDQKYRYRFQYLEIPVLANWQINKGRKLPPVVLEGGVSISHLLSVDALHFEGARGIYYKDNSLFNKTQFNFLTGISVGLLQRSKHPVWVGPNLRYSLNGLVDKNVSTGQYLWSTGISIKMLLGRL</sequence>
<dbReference type="EMBL" id="STFF01000006">
    <property type="protein sequence ID" value="THU35907.1"/>
    <property type="molecule type" value="Genomic_DNA"/>
</dbReference>
<organism evidence="4 5">
    <name type="scientific">Niastella caeni</name>
    <dbReference type="NCBI Taxonomy" id="2569763"/>
    <lineage>
        <taxon>Bacteria</taxon>
        <taxon>Pseudomonadati</taxon>
        <taxon>Bacteroidota</taxon>
        <taxon>Chitinophagia</taxon>
        <taxon>Chitinophagales</taxon>
        <taxon>Chitinophagaceae</taxon>
        <taxon>Niastella</taxon>
    </lineage>
</organism>
<keyword evidence="2" id="KW-0472">Membrane</keyword>
<proteinExistence type="predicted"/>
<dbReference type="Pfam" id="PF13568">
    <property type="entry name" value="OMP_b-brl_2"/>
    <property type="match status" value="1"/>
</dbReference>
<evidence type="ECO:0000256" key="1">
    <source>
        <dbReference type="SAM" id="MobiDB-lite"/>
    </source>
</evidence>
<accession>A0A4S8HL20</accession>
<name>A0A4S8HL20_9BACT</name>
<evidence type="ECO:0000256" key="2">
    <source>
        <dbReference type="SAM" id="Phobius"/>
    </source>
</evidence>
<dbReference type="AlphaFoldDB" id="A0A4S8HL20"/>
<dbReference type="InterPro" id="IPR025665">
    <property type="entry name" value="Beta-barrel_OMP_2"/>
</dbReference>
<dbReference type="OrthoDB" id="671870at2"/>